<sequence length="460" mass="51442">MAEAIPVSKWSLLPGDLIREIFARAGYDEPLHIFQVACSCKDLFEALSDPGYAHRLRKNKVAPVVLGFFHNRDGLPTFVATRKSPFLPVDAPDRLHWRVIDCRHNKVLFLSRHRGQLGRHELLVWDPVTGAQRRVLVPAEAADCIHPGAAVVCDMPGCIHSPTCTRSGEFRIALVYSAPDEFEGEDEGEEGADMQLRCLLYSSESDAWDDEGSVHGLSDEEFGMRPSVMAGGCLYFLSDGLRMFELDLADHSLTRVDLPYMEDWSSDIDDSLILMAREDGLPGLVETTKGALYTWSRGSARWKMTLKFDHYYTFGTVGLRDQSLLGFAEGTSTFFVSSSEGMFSFELPRAMVNDPEELKVELHQKKQCPTSVYPVVSLYTPYKVIRQGLQQNGAEQPLDQANPNEAAPRPPAEEPCPKRIQKVSYDPFQSVIVISNASSYCVRVHFADFIPAVPSYLKLL</sequence>
<proteinExistence type="predicted"/>
<protein>
    <submittedName>
        <fullName evidence="1">Uncharacterized protein</fullName>
    </submittedName>
</protein>
<dbReference type="EnsemblPlants" id="AVESA.00010b.r2.6CG1123410.2">
    <property type="protein sequence ID" value="AVESA.00010b.r2.6CG1123410.2.CDS.1"/>
    <property type="gene ID" value="AVESA.00010b.r2.6CG1123410"/>
</dbReference>
<evidence type="ECO:0000313" key="2">
    <source>
        <dbReference type="Proteomes" id="UP001732700"/>
    </source>
</evidence>
<keyword evidence="2" id="KW-1185">Reference proteome</keyword>
<dbReference type="Proteomes" id="UP001732700">
    <property type="component" value="Chromosome 6C"/>
</dbReference>
<name>A0ACD5ZAI6_AVESA</name>
<organism evidence="1 2">
    <name type="scientific">Avena sativa</name>
    <name type="common">Oat</name>
    <dbReference type="NCBI Taxonomy" id="4498"/>
    <lineage>
        <taxon>Eukaryota</taxon>
        <taxon>Viridiplantae</taxon>
        <taxon>Streptophyta</taxon>
        <taxon>Embryophyta</taxon>
        <taxon>Tracheophyta</taxon>
        <taxon>Spermatophyta</taxon>
        <taxon>Magnoliopsida</taxon>
        <taxon>Liliopsida</taxon>
        <taxon>Poales</taxon>
        <taxon>Poaceae</taxon>
        <taxon>BOP clade</taxon>
        <taxon>Pooideae</taxon>
        <taxon>Poodae</taxon>
        <taxon>Poeae</taxon>
        <taxon>Poeae Chloroplast Group 1 (Aveneae type)</taxon>
        <taxon>Aveninae</taxon>
        <taxon>Avena</taxon>
    </lineage>
</organism>
<reference evidence="1" key="2">
    <citation type="submission" date="2025-09" db="UniProtKB">
        <authorList>
            <consortium name="EnsemblPlants"/>
        </authorList>
    </citation>
    <scope>IDENTIFICATION</scope>
</reference>
<accession>A0ACD5ZAI6</accession>
<reference evidence="1" key="1">
    <citation type="submission" date="2021-05" db="EMBL/GenBank/DDBJ databases">
        <authorList>
            <person name="Scholz U."/>
            <person name="Mascher M."/>
            <person name="Fiebig A."/>
        </authorList>
    </citation>
    <scope>NUCLEOTIDE SEQUENCE [LARGE SCALE GENOMIC DNA]</scope>
</reference>
<evidence type="ECO:0000313" key="1">
    <source>
        <dbReference type="EnsemblPlants" id="AVESA.00010b.r2.6CG1123410.2.CDS.1"/>
    </source>
</evidence>